<evidence type="ECO:0000313" key="3">
    <source>
        <dbReference type="EMBL" id="KGN52518.1"/>
    </source>
</evidence>
<keyword evidence="4" id="KW-1185">Reference proteome</keyword>
<reference evidence="3 4" key="2">
    <citation type="journal article" date="2009" name="PLoS ONE">
        <title>An integrated genetic and cytogenetic map of the cucumber genome.</title>
        <authorList>
            <person name="Ren Y."/>
            <person name="Zhang Z."/>
            <person name="Liu J."/>
            <person name="Staub J.E."/>
            <person name="Han Y."/>
            <person name="Cheng Z."/>
            <person name="Li X."/>
            <person name="Lu J."/>
            <person name="Miao H."/>
            <person name="Kang H."/>
            <person name="Xie B."/>
            <person name="Gu X."/>
            <person name="Wang X."/>
            <person name="Du Y."/>
            <person name="Jin W."/>
            <person name="Huang S."/>
        </authorList>
    </citation>
    <scope>NUCLEOTIDE SEQUENCE [LARGE SCALE GENOMIC DNA]</scope>
    <source>
        <strain evidence="4">cv. 9930</strain>
    </source>
</reference>
<evidence type="ECO:0000256" key="1">
    <source>
        <dbReference type="SAM" id="MobiDB-lite"/>
    </source>
</evidence>
<dbReference type="Proteomes" id="UP000029981">
    <property type="component" value="Chromosome 5"/>
</dbReference>
<accession>A0A0A0KSJ4</accession>
<sequence length="114" mass="12140">MGSRSSSSSSFSGLTMVVVVMMLITILYSSHTCRASVLIKANATYGGVMTAELLIYPDVTRYLMYDHADSKTGKTKDKEVVVCDNGKGNSFSGCGGSSSNKKQCNAYGDPKDCI</sequence>
<keyword evidence="2" id="KW-1133">Transmembrane helix</keyword>
<reference evidence="3 4" key="3">
    <citation type="journal article" date="2010" name="BMC Genomics">
        <title>Transcriptome sequencing and comparative analysis of cucumber flowers with different sex types.</title>
        <authorList>
            <person name="Guo S."/>
            <person name="Zheng Y."/>
            <person name="Joung J.G."/>
            <person name="Liu S."/>
            <person name="Zhang Z."/>
            <person name="Crasta O.R."/>
            <person name="Sobral B.W."/>
            <person name="Xu Y."/>
            <person name="Huang S."/>
            <person name="Fei Z."/>
        </authorList>
    </citation>
    <scope>NUCLEOTIDE SEQUENCE [LARGE SCALE GENOMIC DNA]</scope>
    <source>
        <strain evidence="4">cv. 9930</strain>
    </source>
</reference>
<evidence type="ECO:0000313" key="4">
    <source>
        <dbReference type="Proteomes" id="UP000029981"/>
    </source>
</evidence>
<protein>
    <submittedName>
        <fullName evidence="3">Uncharacterized protein</fullName>
    </submittedName>
</protein>
<proteinExistence type="predicted"/>
<reference evidence="3 4" key="1">
    <citation type="journal article" date="2009" name="Nat. Genet.">
        <title>The genome of the cucumber, Cucumis sativus L.</title>
        <authorList>
            <person name="Huang S."/>
            <person name="Li R."/>
            <person name="Zhang Z."/>
            <person name="Li L."/>
            <person name="Gu X."/>
            <person name="Fan W."/>
            <person name="Lucas W.J."/>
            <person name="Wang X."/>
            <person name="Xie B."/>
            <person name="Ni P."/>
            <person name="Ren Y."/>
            <person name="Zhu H."/>
            <person name="Li J."/>
            <person name="Lin K."/>
            <person name="Jin W."/>
            <person name="Fei Z."/>
            <person name="Li G."/>
            <person name="Staub J."/>
            <person name="Kilian A."/>
            <person name="van der Vossen E.A."/>
            <person name="Wu Y."/>
            <person name="Guo J."/>
            <person name="He J."/>
            <person name="Jia Z."/>
            <person name="Ren Y."/>
            <person name="Tian G."/>
            <person name="Lu Y."/>
            <person name="Ruan J."/>
            <person name="Qian W."/>
            <person name="Wang M."/>
            <person name="Huang Q."/>
            <person name="Li B."/>
            <person name="Xuan Z."/>
            <person name="Cao J."/>
            <person name="Asan"/>
            <person name="Wu Z."/>
            <person name="Zhang J."/>
            <person name="Cai Q."/>
            <person name="Bai Y."/>
            <person name="Zhao B."/>
            <person name="Han Y."/>
            <person name="Li Y."/>
            <person name="Li X."/>
            <person name="Wang S."/>
            <person name="Shi Q."/>
            <person name="Liu S."/>
            <person name="Cho W.K."/>
            <person name="Kim J.Y."/>
            <person name="Xu Y."/>
            <person name="Heller-Uszynska K."/>
            <person name="Miao H."/>
            <person name="Cheng Z."/>
            <person name="Zhang S."/>
            <person name="Wu J."/>
            <person name="Yang Y."/>
            <person name="Kang H."/>
            <person name="Li M."/>
            <person name="Liang H."/>
            <person name="Ren X."/>
            <person name="Shi Z."/>
            <person name="Wen M."/>
            <person name="Jian M."/>
            <person name="Yang H."/>
            <person name="Zhang G."/>
            <person name="Yang Z."/>
            <person name="Chen R."/>
            <person name="Liu S."/>
            <person name="Li J."/>
            <person name="Ma L."/>
            <person name="Liu H."/>
            <person name="Zhou Y."/>
            <person name="Zhao J."/>
            <person name="Fang X."/>
            <person name="Li G."/>
            <person name="Fang L."/>
            <person name="Li Y."/>
            <person name="Liu D."/>
            <person name="Zheng H."/>
            <person name="Zhang Y."/>
            <person name="Qin N."/>
            <person name="Li Z."/>
            <person name="Yang G."/>
            <person name="Yang S."/>
            <person name="Bolund L."/>
            <person name="Kristiansen K."/>
            <person name="Zheng H."/>
            <person name="Li S."/>
            <person name="Zhang X."/>
            <person name="Yang H."/>
            <person name="Wang J."/>
            <person name="Sun R."/>
            <person name="Zhang B."/>
            <person name="Jiang S."/>
            <person name="Wang J."/>
            <person name="Du Y."/>
            <person name="Li S."/>
        </authorList>
    </citation>
    <scope>NUCLEOTIDE SEQUENCE [LARGE SCALE GENOMIC DNA]</scope>
    <source>
        <strain evidence="4">cv. 9930</strain>
    </source>
</reference>
<keyword evidence="2" id="KW-0812">Transmembrane</keyword>
<feature type="transmembrane region" description="Helical" evidence="2">
    <location>
        <begin position="12"/>
        <end position="30"/>
    </location>
</feature>
<evidence type="ECO:0000256" key="2">
    <source>
        <dbReference type="SAM" id="Phobius"/>
    </source>
</evidence>
<dbReference type="AlphaFoldDB" id="A0A0A0KSJ4"/>
<keyword evidence="2" id="KW-0472">Membrane</keyword>
<feature type="compositionally biased region" description="Low complexity" evidence="1">
    <location>
        <begin position="89"/>
        <end position="102"/>
    </location>
</feature>
<reference evidence="3 4" key="4">
    <citation type="journal article" date="2011" name="BMC Genomics">
        <title>RNA-Seq improves annotation of protein-coding genes in the cucumber genome.</title>
        <authorList>
            <person name="Li Z."/>
            <person name="Zhang Z."/>
            <person name="Yan P."/>
            <person name="Huang S."/>
            <person name="Fei Z."/>
            <person name="Lin K."/>
        </authorList>
    </citation>
    <scope>NUCLEOTIDE SEQUENCE [LARGE SCALE GENOMIC DNA]</scope>
    <source>
        <strain evidence="4">cv. 9930</strain>
    </source>
</reference>
<dbReference type="EMBL" id="CM002926">
    <property type="protein sequence ID" value="KGN52518.1"/>
    <property type="molecule type" value="Genomic_DNA"/>
</dbReference>
<name>A0A0A0KSJ4_CUCSA</name>
<feature type="region of interest" description="Disordered" evidence="1">
    <location>
        <begin position="89"/>
        <end position="114"/>
    </location>
</feature>
<dbReference type="Gramene" id="KGN52518">
    <property type="protein sequence ID" value="KGN52518"/>
    <property type="gene ID" value="Csa_5G640520"/>
</dbReference>
<organism evidence="3 4">
    <name type="scientific">Cucumis sativus</name>
    <name type="common">Cucumber</name>
    <dbReference type="NCBI Taxonomy" id="3659"/>
    <lineage>
        <taxon>Eukaryota</taxon>
        <taxon>Viridiplantae</taxon>
        <taxon>Streptophyta</taxon>
        <taxon>Embryophyta</taxon>
        <taxon>Tracheophyta</taxon>
        <taxon>Spermatophyta</taxon>
        <taxon>Magnoliopsida</taxon>
        <taxon>eudicotyledons</taxon>
        <taxon>Gunneridae</taxon>
        <taxon>Pentapetalae</taxon>
        <taxon>rosids</taxon>
        <taxon>fabids</taxon>
        <taxon>Cucurbitales</taxon>
        <taxon>Cucurbitaceae</taxon>
        <taxon>Benincaseae</taxon>
        <taxon>Cucumis</taxon>
    </lineage>
</organism>
<gene>
    <name evidence="3" type="ORF">Csa_5G640520</name>
</gene>